<keyword evidence="2" id="KW-1185">Reference proteome</keyword>
<dbReference type="KEGG" id="vg:63911742"/>
<sequence length="99" mass="10776">MLGNPKTRKAFDKVLDQLADTALAVLELIESTFSPHDPNVQYVHVVVNLETGDVEGVFADPVEAANFRDDLAGLTAGAELADWSVQTEPVIAKGEQRWL</sequence>
<proteinExistence type="predicted"/>
<evidence type="ECO:0000313" key="2">
    <source>
        <dbReference type="Proteomes" id="UP000262719"/>
    </source>
</evidence>
<gene>
    <name evidence="1" type="primary">65</name>
    <name evidence="1" type="ORF">SEA_SCHMIDT_65</name>
</gene>
<accession>A0A385E2T5</accession>
<dbReference type="EMBL" id="MH651189">
    <property type="protein sequence ID" value="AXQ65185.1"/>
    <property type="molecule type" value="Genomic_DNA"/>
</dbReference>
<name>A0A385E2T5_9CAUD</name>
<reference evidence="1 2" key="1">
    <citation type="submission" date="2018-07" db="EMBL/GenBank/DDBJ databases">
        <authorList>
            <person name="Roberston F.H."/>
            <person name="Ghiringhelli B.C."/>
            <person name="Garcia S."/>
            <person name="Henry S."/>
            <person name="Naegele L."/>
            <person name="Slowan-Pomeroy T."/>
            <person name="Briggs L.A."/>
            <person name="Warner M.H."/>
            <person name="Garlena R.A."/>
            <person name="Russell D.A."/>
            <person name="Pope W.H."/>
            <person name="Jacobs-Sera D."/>
            <person name="Hatfull G.F."/>
        </authorList>
    </citation>
    <scope>NUCLEOTIDE SEQUENCE [LARGE SCALE GENOMIC DNA]</scope>
</reference>
<protein>
    <submittedName>
        <fullName evidence="1">Uncharacterized protein</fullName>
    </submittedName>
</protein>
<evidence type="ECO:0000313" key="1">
    <source>
        <dbReference type="EMBL" id="AXQ65185.1"/>
    </source>
</evidence>
<dbReference type="GeneID" id="63911742"/>
<dbReference type="Proteomes" id="UP000262719">
    <property type="component" value="Segment"/>
</dbReference>
<dbReference type="RefSeq" id="YP_010051005.1">
    <property type="nucleotide sequence ID" value="NC_054436.1"/>
</dbReference>
<organism evidence="1 2">
    <name type="scientific">Gordonia phage Schmidt</name>
    <dbReference type="NCBI Taxonomy" id="2301697"/>
    <lineage>
        <taxon>Viruses</taxon>
        <taxon>Duplodnaviria</taxon>
        <taxon>Heunggongvirae</taxon>
        <taxon>Uroviricota</taxon>
        <taxon>Caudoviricetes</taxon>
        <taxon>Ruthgordonvirinae</taxon>
        <taxon>Schmidtvirus</taxon>
        <taxon>Schmidtvirus schmidt</taxon>
    </lineage>
</organism>